<dbReference type="EMBL" id="SLXT01000004">
    <property type="protein sequence ID" value="TCP68128.1"/>
    <property type="molecule type" value="Genomic_DNA"/>
</dbReference>
<feature type="signal peptide" evidence="2">
    <location>
        <begin position="1"/>
        <end position="23"/>
    </location>
</feature>
<keyword evidence="2" id="KW-0732">Signal</keyword>
<reference evidence="3 4" key="1">
    <citation type="submission" date="2019-03" db="EMBL/GenBank/DDBJ databases">
        <title>Genomic Encyclopedia of Type Strains, Phase IV (KMG-IV): sequencing the most valuable type-strain genomes for metagenomic binning, comparative biology and taxonomic classification.</title>
        <authorList>
            <person name="Goeker M."/>
        </authorList>
    </citation>
    <scope>NUCLEOTIDE SEQUENCE [LARGE SCALE GENOMIC DNA]</scope>
    <source>
        <strain evidence="3 4">DSM 11170</strain>
    </source>
</reference>
<evidence type="ECO:0000313" key="3">
    <source>
        <dbReference type="EMBL" id="TCP68128.1"/>
    </source>
</evidence>
<keyword evidence="4" id="KW-1185">Reference proteome</keyword>
<dbReference type="OrthoDB" id="9811841at2"/>
<accession>A0A4R2RXD4</accession>
<dbReference type="RefSeq" id="WP_131918160.1">
    <property type="nucleotide sequence ID" value="NZ_JAOQNU010000004.1"/>
</dbReference>
<evidence type="ECO:0000313" key="4">
    <source>
        <dbReference type="Proteomes" id="UP000294813"/>
    </source>
</evidence>
<dbReference type="AlphaFoldDB" id="A0A4R2RXD4"/>
<organism evidence="3 4">
    <name type="scientific">Heliophilum fasciatum</name>
    <dbReference type="NCBI Taxonomy" id="35700"/>
    <lineage>
        <taxon>Bacteria</taxon>
        <taxon>Bacillati</taxon>
        <taxon>Bacillota</taxon>
        <taxon>Clostridia</taxon>
        <taxon>Eubacteriales</taxon>
        <taxon>Heliobacteriaceae</taxon>
        <taxon>Heliophilum</taxon>
    </lineage>
</organism>
<evidence type="ECO:0008006" key="5">
    <source>
        <dbReference type="Google" id="ProtNLM"/>
    </source>
</evidence>
<gene>
    <name evidence="3" type="ORF">EDD73_10430</name>
</gene>
<comment type="caution">
    <text evidence="3">The sequence shown here is derived from an EMBL/GenBank/DDBJ whole genome shotgun (WGS) entry which is preliminary data.</text>
</comment>
<evidence type="ECO:0000256" key="1">
    <source>
        <dbReference type="SAM" id="MobiDB-lite"/>
    </source>
</evidence>
<protein>
    <recommendedName>
        <fullName evidence="5">Ig-like domain-containing protein</fullName>
    </recommendedName>
</protein>
<proteinExistence type="predicted"/>
<feature type="compositionally biased region" description="Polar residues" evidence="1">
    <location>
        <begin position="50"/>
        <end position="61"/>
    </location>
</feature>
<feature type="chain" id="PRO_5038905442" description="Ig-like domain-containing protein" evidence="2">
    <location>
        <begin position="24"/>
        <end position="145"/>
    </location>
</feature>
<sequence length="145" mass="15361">MFLKKIATTFIATALLTTLLSGCGDGNTNKPATTTSLSSAPKTCGASEPTLHSTEGTQTRPGASFMLTLDYKEQVTKEQIQIKVGDKPATIKSCTNNQVSVITPDGLPLGTHAITATVDGKPWKDCQRCEGEMAIEVIGPAQEKY</sequence>
<dbReference type="Proteomes" id="UP000294813">
    <property type="component" value="Unassembled WGS sequence"/>
</dbReference>
<evidence type="ECO:0000256" key="2">
    <source>
        <dbReference type="SAM" id="SignalP"/>
    </source>
</evidence>
<feature type="region of interest" description="Disordered" evidence="1">
    <location>
        <begin position="32"/>
        <end position="62"/>
    </location>
</feature>
<feature type="compositionally biased region" description="Polar residues" evidence="1">
    <location>
        <begin position="32"/>
        <end position="41"/>
    </location>
</feature>
<dbReference type="PROSITE" id="PS51257">
    <property type="entry name" value="PROKAR_LIPOPROTEIN"/>
    <property type="match status" value="1"/>
</dbReference>
<name>A0A4R2RXD4_9FIRM</name>